<accession>A0A1C3UQA6</accession>
<dbReference type="Gene3D" id="1.10.3680.10">
    <property type="entry name" value="TerB-like"/>
    <property type="match status" value="1"/>
</dbReference>
<reference evidence="2" key="1">
    <citation type="submission" date="2016-08" db="EMBL/GenBank/DDBJ databases">
        <authorList>
            <person name="Varghese N."/>
            <person name="Submissions Spin"/>
        </authorList>
    </citation>
    <scope>NUCLEOTIDE SEQUENCE [LARGE SCALE GENOMIC DNA]</scope>
    <source>
        <strain evidence="2">HAMBI 2975</strain>
    </source>
</reference>
<evidence type="ECO:0000313" key="2">
    <source>
        <dbReference type="Proteomes" id="UP000199101"/>
    </source>
</evidence>
<proteinExistence type="predicted"/>
<evidence type="ECO:0000313" key="1">
    <source>
        <dbReference type="EMBL" id="SCB17700.1"/>
    </source>
</evidence>
<dbReference type="Proteomes" id="UP000199101">
    <property type="component" value="Unassembled WGS sequence"/>
</dbReference>
<gene>
    <name evidence="1" type="ORF">GA0061103_2466</name>
</gene>
<dbReference type="AlphaFoldDB" id="A0A1C3UQA6"/>
<protein>
    <submittedName>
        <fullName evidence="1">Tellurite resistance protein TerB</fullName>
    </submittedName>
</protein>
<name>A0A1C3UQA6_9HYPH</name>
<dbReference type="STRING" id="410764.GA0061103_2466"/>
<dbReference type="SUPFAM" id="SSF158682">
    <property type="entry name" value="TerB-like"/>
    <property type="match status" value="1"/>
</dbReference>
<dbReference type="InterPro" id="IPR029024">
    <property type="entry name" value="TerB-like"/>
</dbReference>
<dbReference type="CDD" id="cd07176">
    <property type="entry name" value="terB"/>
    <property type="match status" value="1"/>
</dbReference>
<organism evidence="1 2">
    <name type="scientific">Rhizobium multihospitium</name>
    <dbReference type="NCBI Taxonomy" id="410764"/>
    <lineage>
        <taxon>Bacteria</taxon>
        <taxon>Pseudomonadati</taxon>
        <taxon>Pseudomonadota</taxon>
        <taxon>Alphaproteobacteria</taxon>
        <taxon>Hyphomicrobiales</taxon>
        <taxon>Rhizobiaceae</taxon>
        <taxon>Rhizobium/Agrobacterium group</taxon>
        <taxon>Rhizobium</taxon>
    </lineage>
</organism>
<dbReference type="EMBL" id="FMAG01000002">
    <property type="protein sequence ID" value="SCB17700.1"/>
    <property type="molecule type" value="Genomic_DNA"/>
</dbReference>
<dbReference type="RefSeq" id="WP_075855283.1">
    <property type="nucleotide sequence ID" value="NZ_FMAG01000002.1"/>
</dbReference>
<sequence>MNKPLSAHEALIYVMVLASAVDRTMNDRELSRIGELIHALPVFKGFDDEKLISVSRDCAKLLASNEGLDIVLETVRDTLPARLYDTAYALAVEVASADLSVKAEELRLLSLLRDRLGLDKLTCAAIERSAIARYRKA</sequence>
<keyword evidence="2" id="KW-1185">Reference proteome</keyword>
<dbReference type="OrthoDB" id="8448017at2"/>